<dbReference type="SUPFAM" id="SSF54277">
    <property type="entry name" value="CAD &amp; PB1 domains"/>
    <property type="match status" value="1"/>
</dbReference>
<organism evidence="4 5">
    <name type="scientific">Ceutorhynchus assimilis</name>
    <name type="common">cabbage seed weevil</name>
    <dbReference type="NCBI Taxonomy" id="467358"/>
    <lineage>
        <taxon>Eukaryota</taxon>
        <taxon>Metazoa</taxon>
        <taxon>Ecdysozoa</taxon>
        <taxon>Arthropoda</taxon>
        <taxon>Hexapoda</taxon>
        <taxon>Insecta</taxon>
        <taxon>Pterygota</taxon>
        <taxon>Neoptera</taxon>
        <taxon>Endopterygota</taxon>
        <taxon>Coleoptera</taxon>
        <taxon>Polyphaga</taxon>
        <taxon>Cucujiformia</taxon>
        <taxon>Curculionidae</taxon>
        <taxon>Ceutorhynchinae</taxon>
        <taxon>Ceutorhynchus</taxon>
    </lineage>
</organism>
<dbReference type="AlphaFoldDB" id="A0A9N9MIF5"/>
<dbReference type="InterPro" id="IPR003508">
    <property type="entry name" value="CIDE-N_dom"/>
</dbReference>
<evidence type="ECO:0000256" key="1">
    <source>
        <dbReference type="ARBA" id="ARBA00022703"/>
    </source>
</evidence>
<dbReference type="EMBL" id="OU892278">
    <property type="protein sequence ID" value="CAG9764332.1"/>
    <property type="molecule type" value="Genomic_DNA"/>
</dbReference>
<dbReference type="PROSITE" id="PS51135">
    <property type="entry name" value="CIDE_N"/>
    <property type="match status" value="1"/>
</dbReference>
<keyword evidence="1 2" id="KW-0053">Apoptosis</keyword>
<protein>
    <recommendedName>
        <fullName evidence="3">CIDE-N domain-containing protein</fullName>
    </recommendedName>
</protein>
<name>A0A9N9MIF5_9CUCU</name>
<evidence type="ECO:0000256" key="2">
    <source>
        <dbReference type="PROSITE-ProRule" id="PRU00447"/>
    </source>
</evidence>
<dbReference type="GO" id="GO:0006915">
    <property type="term" value="P:apoptotic process"/>
    <property type="evidence" value="ECO:0007669"/>
    <property type="project" value="UniProtKB-UniRule"/>
</dbReference>
<evidence type="ECO:0000313" key="5">
    <source>
        <dbReference type="Proteomes" id="UP001152799"/>
    </source>
</evidence>
<proteinExistence type="predicted"/>
<dbReference type="Pfam" id="PF02017">
    <property type="entry name" value="CIDE-N"/>
    <property type="match status" value="1"/>
</dbReference>
<evidence type="ECO:0000259" key="3">
    <source>
        <dbReference type="PROSITE" id="PS51135"/>
    </source>
</evidence>
<keyword evidence="5" id="KW-1185">Reference proteome</keyword>
<dbReference type="OrthoDB" id="8806090at2759"/>
<dbReference type="Gene3D" id="3.10.20.10">
    <property type="match status" value="1"/>
</dbReference>
<evidence type="ECO:0000313" key="4">
    <source>
        <dbReference type="EMBL" id="CAG9764332.1"/>
    </source>
</evidence>
<reference evidence="4" key="1">
    <citation type="submission" date="2022-01" db="EMBL/GenBank/DDBJ databases">
        <authorList>
            <person name="King R."/>
        </authorList>
    </citation>
    <scope>NUCLEOTIDE SEQUENCE</scope>
</reference>
<accession>A0A9N9MIF5</accession>
<dbReference type="Proteomes" id="UP001152799">
    <property type="component" value="Chromosome 2"/>
</dbReference>
<sequence length="230" mass="26227">MIKDEADIYDQLIWRASLKLQKNGDKLVLEKDGTIIDEDEILLLLENETLMLLEEGEKWRAPIPIEGVSCKTERSIILETSSSKKSNILGQNHVHDYPNIPRAVGSSNSQVGLEVWKNFDIPWNRMPSSVIAGLKKNVIEKRIIQVIIDEMRTITRKISIHACRIIAAKVIQKYPDIFEDQDKHTKTIGNGSQLASKLLDRNNYLNRSQKALCYSAAQMDKKKRDSKLDS</sequence>
<gene>
    <name evidence="4" type="ORF">CEUTPL_LOCUS4972</name>
</gene>
<feature type="domain" description="CIDE-N" evidence="3">
    <location>
        <begin position="1"/>
        <end position="61"/>
    </location>
</feature>